<dbReference type="GO" id="GO:0046983">
    <property type="term" value="F:protein dimerization activity"/>
    <property type="evidence" value="ECO:0007669"/>
    <property type="project" value="InterPro"/>
</dbReference>
<evidence type="ECO:0000313" key="2">
    <source>
        <dbReference type="EMBL" id="KAK2714227.1"/>
    </source>
</evidence>
<name>A0AA88I0X7_ARTSF</name>
<dbReference type="SUPFAM" id="SSF140996">
    <property type="entry name" value="Hermes dimerisation domain"/>
    <property type="match status" value="1"/>
</dbReference>
<dbReference type="Pfam" id="PF05699">
    <property type="entry name" value="Dimer_Tnp_hAT"/>
    <property type="match status" value="1"/>
</dbReference>
<dbReference type="PANTHER" id="PTHR46169">
    <property type="entry name" value="DNA REPLICATION-RELATED ELEMENT FACTOR, ISOFORM A"/>
    <property type="match status" value="1"/>
</dbReference>
<evidence type="ECO:0000259" key="1">
    <source>
        <dbReference type="Pfam" id="PF05699"/>
    </source>
</evidence>
<sequence length="610" mass="69141">MWKKKTITSTAIQVEYTYPNNLNSIEQVSIPQQTLPNHEEKFEPISQITVKKEENGYECEVVPNAIYEPQDLLGAAFDNADLTARVLQPVAASSNDIVLYRRTDATEMPHQMKTTEVSLSVRIANAEMKEALVKYISTDLMPPMWLDSQGFQKFAQRLLNIGATYGKLEIGQIMPDVATVTERLSQQARYARSQIQETIQCDNPAQFAVSVETWRNDVGQQYATITIHYIAENFVLKKYRLDSIQAEDETVEVQIRNILDAYNLGQPKCITVEPCHEHCYTTSDSILCSVALLNGVASSVFESEADYLPAKLFLSCNIILAHAQNSERAIKYRSYLPSYEKRSDWASKCQFLSAVANAWDTLLGISGEVDGLPTLMLEVDVTQLRCVISVLQPFQDALGLLSIQNEPTLHFVVPIVRKLETHLQPSSDDNDDIKHIKSQLLNHFMKVKDKLLSKMACCALFFDPSKKSLRITDDNDREIARDTIFTEMRLIDSELCLEMPLEKIKKFDLEEFSDFDHTFKDPVTAEFERYIYFQISQQGEGLTTSVLEWWKNNKINFPRLAQLAHAYLAIPTIANPSAYGESILERRRFLDSESTSDILILNASAHIGGS</sequence>
<dbReference type="GO" id="GO:0006357">
    <property type="term" value="P:regulation of transcription by RNA polymerase II"/>
    <property type="evidence" value="ECO:0007669"/>
    <property type="project" value="TreeGrafter"/>
</dbReference>
<comment type="caution">
    <text evidence="2">The sequence shown here is derived from an EMBL/GenBank/DDBJ whole genome shotgun (WGS) entry which is preliminary data.</text>
</comment>
<keyword evidence="3" id="KW-1185">Reference proteome</keyword>
<feature type="domain" description="HAT C-terminal dimerisation" evidence="1">
    <location>
        <begin position="529"/>
        <end position="602"/>
    </location>
</feature>
<reference evidence="2" key="1">
    <citation type="submission" date="2023-07" db="EMBL/GenBank/DDBJ databases">
        <title>Chromosome-level genome assembly of Artemia franciscana.</title>
        <authorList>
            <person name="Jo E."/>
        </authorList>
    </citation>
    <scope>NUCLEOTIDE SEQUENCE</scope>
    <source>
        <tissue evidence="2">Whole body</tissue>
    </source>
</reference>
<organism evidence="2 3">
    <name type="scientific">Artemia franciscana</name>
    <name type="common">Brine shrimp</name>
    <name type="synonym">Artemia sanfranciscana</name>
    <dbReference type="NCBI Taxonomy" id="6661"/>
    <lineage>
        <taxon>Eukaryota</taxon>
        <taxon>Metazoa</taxon>
        <taxon>Ecdysozoa</taxon>
        <taxon>Arthropoda</taxon>
        <taxon>Crustacea</taxon>
        <taxon>Branchiopoda</taxon>
        <taxon>Anostraca</taxon>
        <taxon>Artemiidae</taxon>
        <taxon>Artemia</taxon>
    </lineage>
</organism>
<dbReference type="Gene3D" id="1.10.10.1070">
    <property type="entry name" value="Zinc finger, BED domain-containing"/>
    <property type="match status" value="1"/>
</dbReference>
<accession>A0AA88I0X7</accession>
<evidence type="ECO:0000313" key="3">
    <source>
        <dbReference type="Proteomes" id="UP001187531"/>
    </source>
</evidence>
<dbReference type="GO" id="GO:0005634">
    <property type="term" value="C:nucleus"/>
    <property type="evidence" value="ECO:0007669"/>
    <property type="project" value="TreeGrafter"/>
</dbReference>
<dbReference type="Proteomes" id="UP001187531">
    <property type="component" value="Unassembled WGS sequence"/>
</dbReference>
<dbReference type="InterPro" id="IPR052717">
    <property type="entry name" value="Vacuolar_transposase_reg"/>
</dbReference>
<gene>
    <name evidence="2" type="ORF">QYM36_008707</name>
</gene>
<dbReference type="InterPro" id="IPR012337">
    <property type="entry name" value="RNaseH-like_sf"/>
</dbReference>
<protein>
    <recommendedName>
        <fullName evidence="1">HAT C-terminal dimerisation domain-containing protein</fullName>
    </recommendedName>
</protein>
<proteinExistence type="predicted"/>
<dbReference type="PANTHER" id="PTHR46169:SF29">
    <property type="entry name" value="DNA REPLICATION-RELATED ELEMENT FACTOR, ISOFORM A"/>
    <property type="match status" value="1"/>
</dbReference>
<dbReference type="SUPFAM" id="SSF53098">
    <property type="entry name" value="Ribonuclease H-like"/>
    <property type="match status" value="1"/>
</dbReference>
<dbReference type="InterPro" id="IPR008906">
    <property type="entry name" value="HATC_C_dom"/>
</dbReference>
<dbReference type="EMBL" id="JAVRJZ010000013">
    <property type="protein sequence ID" value="KAK2714227.1"/>
    <property type="molecule type" value="Genomic_DNA"/>
</dbReference>
<dbReference type="AlphaFoldDB" id="A0AA88I0X7"/>